<reference evidence="3" key="2">
    <citation type="submission" date="2024-04" db="EMBL/GenBank/DDBJ databases">
        <authorList>
            <person name="Chen Y."/>
            <person name="Shah S."/>
            <person name="Dougan E. K."/>
            <person name="Thang M."/>
            <person name="Chan C."/>
        </authorList>
    </citation>
    <scope>NUCLEOTIDE SEQUENCE [LARGE SCALE GENOMIC DNA]</scope>
</reference>
<protein>
    <submittedName>
        <fullName evidence="2">Uncharacterized protein</fullName>
    </submittedName>
</protein>
<dbReference type="EMBL" id="CAMXCT030003890">
    <property type="protein sequence ID" value="CAL4794037.1"/>
    <property type="molecule type" value="Genomic_DNA"/>
</dbReference>
<accession>A0A9P1DAF8</accession>
<dbReference type="Proteomes" id="UP001152797">
    <property type="component" value="Unassembled WGS sequence"/>
</dbReference>
<feature type="compositionally biased region" description="Basic and acidic residues" evidence="1">
    <location>
        <begin position="406"/>
        <end position="430"/>
    </location>
</feature>
<evidence type="ECO:0000256" key="1">
    <source>
        <dbReference type="SAM" id="MobiDB-lite"/>
    </source>
</evidence>
<reference evidence="2" key="1">
    <citation type="submission" date="2022-10" db="EMBL/GenBank/DDBJ databases">
        <authorList>
            <person name="Chen Y."/>
            <person name="Dougan E. K."/>
            <person name="Chan C."/>
            <person name="Rhodes N."/>
            <person name="Thang M."/>
        </authorList>
    </citation>
    <scope>NUCLEOTIDE SEQUENCE</scope>
</reference>
<keyword evidence="4" id="KW-1185">Reference proteome</keyword>
<name>A0A9P1DAF8_9DINO</name>
<feature type="compositionally biased region" description="Basic and acidic residues" evidence="1">
    <location>
        <begin position="219"/>
        <end position="233"/>
    </location>
</feature>
<sequence length="1154" mass="130169">MKVLDARTFINSSLDADADAEPLDVPTVYAVHCTADFNAKRPWSECNHWVPGWHVEDLGMDRARQLHRERMSLQQRLHEDAMLDLHEQEMNAVMDPDLQAALRNDLQICEDRSMRFELMSHKLFLEHGIIFHDVVADGNCGIETVACWERVPEIWQTPDGDMKRLREELQSAWLSSIEVPYWRGVFLHYLSGVALPGAPPPPADNQPETSEAAELEVTPPKRDSKRDCPFTPDPVEKRAKLLPDEQDAECGVLVVPGKDGEQAQKKRRTGKPKPIDTKVNFETYLQQWLSSKGIIYKTWVAEHKKCFVIVFPGLDLVRRGTNFCPDGNWSDFQKLIGVGKWPSCAVCSKKMEVAVGTKLELCAAMRELQEKVVDDLALFAKRLLEKPEKPLKQLKIPQHAALEDQDPGRAKAEPGEKVKAEPGEKVKVEQESDGEASAHLALVEAPPEPPEPFDPSASMAAEALMTKAELVALHKLVKLGAGEEGKRNGMFCRWCKVAFEARNRAKVFQHVRSQQHRAKFFASIKKEPTPPAPVSEATESVRKDVCHGISLNGSFGKKTRLGSDLRPVWDEFVQYAELSEASNINGMATHRIVRLCQSDDWRLQHRTCFEGNSNGPVAVPVSVGADGEAVCSSCLQLGNCRRLLQRVTDFVKDLDMVRLLFKLMFAADKAEEFKESLTSKAIYTRRCKVTYDAFLSMSGPELHTKVRNVWYGKQGVKSTEAMKHFMESTFFPCLDCDPSNPMKSSLLDSLMKYMRCEESADVLEADLRMVRAIVTGSLNHHPAIHGLVVACMNRVTKEERGNSTFRDAHRDPRELQLLHEAGAELSAWGASPGSLSFFGLRWSELENRRSVLEKIPLWGLPTFMSPSAEVLRDNEHLISMVYPRAEGIPYRRLCMAYDRTYLLSTWQLLRTNIGNWLVGGAHRPSGFQAEDESYFVLQREKGEKQYHIKNCTKANELEAFVCWDSTRIASPTMELASFPCTSSATRHAEFEAGMKDTSHQRGKFENLHRLGFVLDAARSVRFLLADSHASHEWSHRLLLGQTIELPDAFLSEMVFWKDLTFHPLPRTKHHLDYRLVKVSGEHFGYLPGVAHIQKNAVEQLRSSLRTVHFGKLPCDGSAMLALGMWPASYIGSDTMSDQQAALWSLECVSSIWFL</sequence>
<comment type="caution">
    <text evidence="2">The sequence shown here is derived from an EMBL/GenBank/DDBJ whole genome shotgun (WGS) entry which is preliminary data.</text>
</comment>
<dbReference type="EMBL" id="CAMXCT010003890">
    <property type="protein sequence ID" value="CAI4006725.1"/>
    <property type="molecule type" value="Genomic_DNA"/>
</dbReference>
<dbReference type="EMBL" id="CAMXCT020003890">
    <property type="protein sequence ID" value="CAL1160100.1"/>
    <property type="molecule type" value="Genomic_DNA"/>
</dbReference>
<proteinExistence type="predicted"/>
<gene>
    <name evidence="2" type="ORF">C1SCF055_LOCUS32339</name>
</gene>
<organism evidence="2">
    <name type="scientific">Cladocopium goreaui</name>
    <dbReference type="NCBI Taxonomy" id="2562237"/>
    <lineage>
        <taxon>Eukaryota</taxon>
        <taxon>Sar</taxon>
        <taxon>Alveolata</taxon>
        <taxon>Dinophyceae</taxon>
        <taxon>Suessiales</taxon>
        <taxon>Symbiodiniaceae</taxon>
        <taxon>Cladocopium</taxon>
    </lineage>
</organism>
<evidence type="ECO:0000313" key="2">
    <source>
        <dbReference type="EMBL" id="CAI4006725.1"/>
    </source>
</evidence>
<feature type="region of interest" description="Disordered" evidence="1">
    <location>
        <begin position="394"/>
        <end position="437"/>
    </location>
</feature>
<dbReference type="OrthoDB" id="410338at2759"/>
<dbReference type="AlphaFoldDB" id="A0A9P1DAF8"/>
<evidence type="ECO:0000313" key="3">
    <source>
        <dbReference type="EMBL" id="CAL1160100.1"/>
    </source>
</evidence>
<evidence type="ECO:0000313" key="4">
    <source>
        <dbReference type="Proteomes" id="UP001152797"/>
    </source>
</evidence>
<feature type="region of interest" description="Disordered" evidence="1">
    <location>
        <begin position="198"/>
        <end position="233"/>
    </location>
</feature>